<feature type="region of interest" description="Disordered" evidence="1">
    <location>
        <begin position="1"/>
        <end position="89"/>
    </location>
</feature>
<dbReference type="EMBL" id="KN847319">
    <property type="protein sequence ID" value="KIW55741.1"/>
    <property type="molecule type" value="Genomic_DNA"/>
</dbReference>
<dbReference type="RefSeq" id="XP_013316325.1">
    <property type="nucleotide sequence ID" value="XM_013460871.1"/>
</dbReference>
<reference evidence="2 3" key="1">
    <citation type="submission" date="2015-01" db="EMBL/GenBank/DDBJ databases">
        <title>The Genome Sequence of Exophiala xenobiotica CBS118157.</title>
        <authorList>
            <consortium name="The Broad Institute Genomics Platform"/>
            <person name="Cuomo C."/>
            <person name="de Hoog S."/>
            <person name="Gorbushina A."/>
            <person name="Stielow B."/>
            <person name="Teixiera M."/>
            <person name="Abouelleil A."/>
            <person name="Chapman S.B."/>
            <person name="Priest M."/>
            <person name="Young S.K."/>
            <person name="Wortman J."/>
            <person name="Nusbaum C."/>
            <person name="Birren B."/>
        </authorList>
    </citation>
    <scope>NUCLEOTIDE SEQUENCE [LARGE SCALE GENOMIC DNA]</scope>
    <source>
        <strain evidence="2 3">CBS 118157</strain>
    </source>
</reference>
<sequence length="89" mass="9912">MPSKPTIKRMAVDASPPAAKVNRSPAIKSRERVSRKVVYNVDNSEDKFNEEDEEDEEDDPASPARKQFSPATKLAGKISTKTSAHHHPR</sequence>
<keyword evidence="3" id="KW-1185">Reference proteome</keyword>
<gene>
    <name evidence="2" type="ORF">PV05_04470</name>
</gene>
<dbReference type="Proteomes" id="UP000054342">
    <property type="component" value="Unassembled WGS sequence"/>
</dbReference>
<dbReference type="HOGENOM" id="CLU_2454759_0_0_1"/>
<organism evidence="2 3">
    <name type="scientific">Exophiala xenobiotica</name>
    <dbReference type="NCBI Taxonomy" id="348802"/>
    <lineage>
        <taxon>Eukaryota</taxon>
        <taxon>Fungi</taxon>
        <taxon>Dikarya</taxon>
        <taxon>Ascomycota</taxon>
        <taxon>Pezizomycotina</taxon>
        <taxon>Eurotiomycetes</taxon>
        <taxon>Chaetothyriomycetidae</taxon>
        <taxon>Chaetothyriales</taxon>
        <taxon>Herpotrichiellaceae</taxon>
        <taxon>Exophiala</taxon>
    </lineage>
</organism>
<dbReference type="GeneID" id="25326378"/>
<proteinExistence type="predicted"/>
<dbReference type="AlphaFoldDB" id="A0A0D2BTD0"/>
<evidence type="ECO:0000313" key="2">
    <source>
        <dbReference type="EMBL" id="KIW55741.1"/>
    </source>
</evidence>
<feature type="compositionally biased region" description="Acidic residues" evidence="1">
    <location>
        <begin position="48"/>
        <end position="60"/>
    </location>
</feature>
<evidence type="ECO:0000256" key="1">
    <source>
        <dbReference type="SAM" id="MobiDB-lite"/>
    </source>
</evidence>
<evidence type="ECO:0000313" key="3">
    <source>
        <dbReference type="Proteomes" id="UP000054342"/>
    </source>
</evidence>
<protein>
    <submittedName>
        <fullName evidence="2">Uncharacterized protein</fullName>
    </submittedName>
</protein>
<name>A0A0D2BTD0_9EURO</name>
<accession>A0A0D2BTD0</accession>